<dbReference type="PROSITE" id="PS50013">
    <property type="entry name" value="CHROMO_2"/>
    <property type="match status" value="1"/>
</dbReference>
<feature type="region of interest" description="Disordered" evidence="1">
    <location>
        <begin position="488"/>
        <end position="532"/>
    </location>
</feature>
<feature type="compositionally biased region" description="Polar residues" evidence="1">
    <location>
        <begin position="557"/>
        <end position="581"/>
    </location>
</feature>
<feature type="region of interest" description="Disordered" evidence="1">
    <location>
        <begin position="360"/>
        <end position="380"/>
    </location>
</feature>
<evidence type="ECO:0000256" key="1">
    <source>
        <dbReference type="SAM" id="MobiDB-lite"/>
    </source>
</evidence>
<feature type="region of interest" description="Disordered" evidence="1">
    <location>
        <begin position="554"/>
        <end position="619"/>
    </location>
</feature>
<dbReference type="InterPro" id="IPR016197">
    <property type="entry name" value="Chromo-like_dom_sf"/>
</dbReference>
<dbReference type="AlphaFoldDB" id="A0A1D1V567"/>
<proteinExistence type="predicted"/>
<feature type="compositionally biased region" description="Polar residues" evidence="1">
    <location>
        <begin position="21"/>
        <end position="39"/>
    </location>
</feature>
<accession>A0A1D1V567</accession>
<name>A0A1D1V567_RAMVA</name>
<protein>
    <recommendedName>
        <fullName evidence="2">Chromo domain-containing protein</fullName>
    </recommendedName>
</protein>
<feature type="compositionally biased region" description="Low complexity" evidence="1">
    <location>
        <begin position="586"/>
        <end position="598"/>
    </location>
</feature>
<dbReference type="InterPro" id="IPR023780">
    <property type="entry name" value="Chromo_domain"/>
</dbReference>
<feature type="region of interest" description="Disordered" evidence="1">
    <location>
        <begin position="285"/>
        <end position="323"/>
    </location>
</feature>
<feature type="compositionally biased region" description="Basic and acidic residues" evidence="1">
    <location>
        <begin position="1"/>
        <end position="17"/>
    </location>
</feature>
<dbReference type="SMART" id="SM00298">
    <property type="entry name" value="CHROMO"/>
    <property type="match status" value="1"/>
</dbReference>
<evidence type="ECO:0000313" key="3">
    <source>
        <dbReference type="EMBL" id="GAU96879.1"/>
    </source>
</evidence>
<feature type="region of interest" description="Disordered" evidence="1">
    <location>
        <begin position="877"/>
        <end position="899"/>
    </location>
</feature>
<dbReference type="InterPro" id="IPR000953">
    <property type="entry name" value="Chromo/chromo_shadow_dom"/>
</dbReference>
<dbReference type="STRING" id="947166.A0A1D1V567"/>
<dbReference type="Proteomes" id="UP000186922">
    <property type="component" value="Unassembled WGS sequence"/>
</dbReference>
<dbReference type="SUPFAM" id="SSF54160">
    <property type="entry name" value="Chromo domain-like"/>
    <property type="match status" value="1"/>
</dbReference>
<comment type="caution">
    <text evidence="3">The sequence shown here is derived from an EMBL/GenBank/DDBJ whole genome shotgun (WGS) entry which is preliminary data.</text>
</comment>
<dbReference type="EMBL" id="BDGG01000003">
    <property type="protein sequence ID" value="GAU96879.1"/>
    <property type="molecule type" value="Genomic_DNA"/>
</dbReference>
<feature type="region of interest" description="Disordered" evidence="1">
    <location>
        <begin position="1"/>
        <end position="54"/>
    </location>
</feature>
<dbReference type="CDD" id="cd00024">
    <property type="entry name" value="CD_CSD"/>
    <property type="match status" value="1"/>
</dbReference>
<reference evidence="3 4" key="1">
    <citation type="journal article" date="2016" name="Nat. Commun.">
        <title>Extremotolerant tardigrade genome and improved radiotolerance of human cultured cells by tardigrade-unique protein.</title>
        <authorList>
            <person name="Hashimoto T."/>
            <person name="Horikawa D.D."/>
            <person name="Saito Y."/>
            <person name="Kuwahara H."/>
            <person name="Kozuka-Hata H."/>
            <person name="Shin-I T."/>
            <person name="Minakuchi Y."/>
            <person name="Ohishi K."/>
            <person name="Motoyama A."/>
            <person name="Aizu T."/>
            <person name="Enomoto A."/>
            <person name="Kondo K."/>
            <person name="Tanaka S."/>
            <person name="Hara Y."/>
            <person name="Koshikawa S."/>
            <person name="Sagara H."/>
            <person name="Miura T."/>
            <person name="Yokobori S."/>
            <person name="Miyagawa K."/>
            <person name="Suzuki Y."/>
            <person name="Kubo T."/>
            <person name="Oyama M."/>
            <person name="Kohara Y."/>
            <person name="Fujiyama A."/>
            <person name="Arakawa K."/>
            <person name="Katayama T."/>
            <person name="Toyoda A."/>
            <person name="Kunieda T."/>
        </authorList>
    </citation>
    <scope>NUCLEOTIDE SEQUENCE [LARGE SCALE GENOMIC DNA]</scope>
    <source>
        <strain evidence="3 4">YOKOZUNA-1</strain>
    </source>
</reference>
<dbReference type="OrthoDB" id="433924at2759"/>
<sequence>MSGAPKEREGSLSHQMDRMGINNSDASSVLTTSTSTNRDSCPAKKRRRPRKLTTVSVGTEYEVEKVLDKRIGEDGVTSYKILWKDYPEEEASWVVRELMDCPEKIEEYEKKDREYRYRKRASNIGENWQTEDFSSLAQAGAETAIEPKTEPEAKVGCTRGAVSEMESQMLAEYLELVNAGREVVTSLPSWKRCFGCRKPLPEEEPLQALQAVEDEKGDLFLEMQWQDGLTKMVPFPVALKLYPMIFLPWFESYLNAEAAKEGCRRDDFLGVDWETKLAKSREDLKAEAMEVDEPTSAETEHDVPASNAMRLQNSASEVSKVDEELASSSTNAIDGGCQSFKPAEATVSPRARLILKLPRPLPKPLQHSPTSSGPNSPAYLSNERDLLLIQDSIVTPPVPPCNNPSHPLTVAANSSPLVVTTAQPTVPVALPHEVVATEASKAPSMEETLMSRVTQQGVPLETVIVLPQSVPLVGTRIITPVDFLLATSASPSPKRSPRPPKQGNSTPKRTGRPPKLANSSPLRSLPPRNILPKPVSGAISAIEGSALKIPERPLTASRPSASEQPSLSSVSSAREATSNFQPFHGASPSEKPSSSPKSAETKPENCQPTSEQPVVGVSSSLSTSVVPTIAASGFLPPEEEKPKVPKAEDGESYRAKRELYLRYVPLLNRCIAKLRSELAEKEQELVTLETLLRERPEAREAVDTITSRKNKLKAEMETIQHPIKRLVLLVTAGKDQPTLRVLEKCVNVVERSIPWFENYIGEAEARKYFSHISAPAAANPHPATSMSELSNGLPPADDFSSTITPHDSKHPMSLVQRQQPPSGVLADWDSLKATFGKFRAADTCQPAQSQSAQQSNLLNTALTQRQEPPKYTGYRAAVASQQPPPPQALLPRPTGQTLHKVPGATIQSVVPHSAGSHGGPRRPSQPLLRYAGPPVPQMAVRQLIGTPPLRLAQPAIVVQRPTGPVLLPIDHSVQPAMGFHFARKAVTRPHQDPPQWAPKMINRPPQNWAPKAVVRPQRPPQQLAPKPPLRIFPKE</sequence>
<evidence type="ECO:0000313" key="4">
    <source>
        <dbReference type="Proteomes" id="UP000186922"/>
    </source>
</evidence>
<gene>
    <name evidence="3" type="primary">RvY_08253</name>
    <name evidence="3" type="synonym">RvY_08253.1</name>
    <name evidence="3" type="ORF">RvY_08253-1</name>
</gene>
<organism evidence="3 4">
    <name type="scientific">Ramazzottius varieornatus</name>
    <name type="common">Water bear</name>
    <name type="synonym">Tardigrade</name>
    <dbReference type="NCBI Taxonomy" id="947166"/>
    <lineage>
        <taxon>Eukaryota</taxon>
        <taxon>Metazoa</taxon>
        <taxon>Ecdysozoa</taxon>
        <taxon>Tardigrada</taxon>
        <taxon>Eutardigrada</taxon>
        <taxon>Parachela</taxon>
        <taxon>Hypsibioidea</taxon>
        <taxon>Ramazzottiidae</taxon>
        <taxon>Ramazzottius</taxon>
    </lineage>
</organism>
<keyword evidence="4" id="KW-1185">Reference proteome</keyword>
<evidence type="ECO:0000259" key="2">
    <source>
        <dbReference type="PROSITE" id="PS50013"/>
    </source>
</evidence>
<feature type="compositionally biased region" description="Pro residues" evidence="1">
    <location>
        <begin position="1025"/>
        <end position="1035"/>
    </location>
</feature>
<feature type="domain" description="Chromo" evidence="2">
    <location>
        <begin position="61"/>
        <end position="120"/>
    </location>
</feature>
<feature type="region of interest" description="Disordered" evidence="1">
    <location>
        <begin position="988"/>
        <end position="1035"/>
    </location>
</feature>
<feature type="compositionally biased region" description="Polar residues" evidence="1">
    <location>
        <begin position="367"/>
        <end position="379"/>
    </location>
</feature>
<dbReference type="Pfam" id="PF00385">
    <property type="entry name" value="Chromo"/>
    <property type="match status" value="1"/>
</dbReference>
<dbReference type="Gene3D" id="2.40.50.40">
    <property type="match status" value="1"/>
</dbReference>